<evidence type="ECO:0000256" key="4">
    <source>
        <dbReference type="ARBA" id="ARBA00022980"/>
    </source>
</evidence>
<feature type="domain" description="S5 DRBM" evidence="10">
    <location>
        <begin position="12"/>
        <end position="75"/>
    </location>
</feature>
<comment type="caution">
    <text evidence="11">The sequence shown here is derived from an EMBL/GenBank/DDBJ whole genome shotgun (WGS) entry which is preliminary data.</text>
</comment>
<dbReference type="SUPFAM" id="SSF54211">
    <property type="entry name" value="Ribosomal protein S5 domain 2-like"/>
    <property type="match status" value="1"/>
</dbReference>
<dbReference type="InterPro" id="IPR020568">
    <property type="entry name" value="Ribosomal_Su5_D2-typ_SF"/>
</dbReference>
<evidence type="ECO:0000313" key="12">
    <source>
        <dbReference type="Proteomes" id="UP000004191"/>
    </source>
</evidence>
<dbReference type="InterPro" id="IPR005712">
    <property type="entry name" value="Ribosomal_uS5_bac-type"/>
</dbReference>
<gene>
    <name evidence="8" type="primary">rpsE</name>
    <name evidence="11" type="ORF">HMPREF9709_01112</name>
</gene>
<evidence type="ECO:0000256" key="8">
    <source>
        <dbReference type="HAMAP-Rule" id="MF_01307"/>
    </source>
</evidence>
<keyword evidence="4 8" id="KW-0689">Ribosomal protein</keyword>
<dbReference type="STRING" id="883114.HMPREF9709_01112"/>
<dbReference type="HAMAP" id="MF_01307_B">
    <property type="entry name" value="Ribosomal_uS5_B"/>
    <property type="match status" value="1"/>
</dbReference>
<dbReference type="GO" id="GO:0003735">
    <property type="term" value="F:structural constituent of ribosome"/>
    <property type="evidence" value="ECO:0007669"/>
    <property type="project" value="UniProtKB-UniRule"/>
</dbReference>
<dbReference type="GO" id="GO:0015935">
    <property type="term" value="C:small ribosomal subunit"/>
    <property type="evidence" value="ECO:0007669"/>
    <property type="project" value="InterPro"/>
</dbReference>
<accession>H3NP51</accession>
<proteinExistence type="inferred from homology"/>
<dbReference type="FunFam" id="3.30.230.10:FF:000002">
    <property type="entry name" value="30S ribosomal protein S5"/>
    <property type="match status" value="1"/>
</dbReference>
<dbReference type="InterPro" id="IPR013810">
    <property type="entry name" value="Ribosomal_uS5_N"/>
</dbReference>
<dbReference type="GO" id="GO:0019843">
    <property type="term" value="F:rRNA binding"/>
    <property type="evidence" value="ECO:0007669"/>
    <property type="project" value="UniProtKB-UniRule"/>
</dbReference>
<keyword evidence="5 8" id="KW-0687">Ribonucleoprotein</keyword>
<evidence type="ECO:0000256" key="7">
    <source>
        <dbReference type="ARBA" id="ARBA00062000"/>
    </source>
</evidence>
<evidence type="ECO:0000256" key="9">
    <source>
        <dbReference type="RuleBase" id="RU003823"/>
    </source>
</evidence>
<dbReference type="PATRIC" id="fig|883114.3.peg.1101"/>
<dbReference type="InterPro" id="IPR005324">
    <property type="entry name" value="Ribosomal_uS5_C"/>
</dbReference>
<dbReference type="EMBL" id="AGEI01000022">
    <property type="protein sequence ID" value="EHR33513.1"/>
    <property type="molecule type" value="Genomic_DNA"/>
</dbReference>
<comment type="similarity">
    <text evidence="1 8 9">Belongs to the universal ribosomal protein uS5 family.</text>
</comment>
<evidence type="ECO:0000256" key="6">
    <source>
        <dbReference type="ARBA" id="ARBA00035255"/>
    </source>
</evidence>
<dbReference type="OrthoDB" id="9809045at2"/>
<sequence length="167" mass="17627">MRKDKRQNVSEFEERVVSISRVTKVAKGGRTMRFSALVVVGNKKGKVGIGTGKANEVPEAIRKGVEDAKKNAVEINIVNGTIPHEIYGEKGAGLVLLKPAKEGVGVIAGGPVRAVCELAGIQNIRAKSLGSSNAKSIVNATLTGLRSVKTVEEVARLRGKSVDEILS</sequence>
<dbReference type="GO" id="GO:0005737">
    <property type="term" value="C:cytoplasm"/>
    <property type="evidence" value="ECO:0007669"/>
    <property type="project" value="UniProtKB-ARBA"/>
</dbReference>
<dbReference type="GeneID" id="96999097"/>
<dbReference type="PANTHER" id="PTHR48277">
    <property type="entry name" value="MITOCHONDRIAL RIBOSOMAL PROTEIN S5"/>
    <property type="match status" value="1"/>
</dbReference>
<keyword evidence="12" id="KW-1185">Reference proteome</keyword>
<dbReference type="PROSITE" id="PS00585">
    <property type="entry name" value="RIBOSOMAL_S5"/>
    <property type="match status" value="1"/>
</dbReference>
<dbReference type="InterPro" id="IPR000851">
    <property type="entry name" value="Ribosomal_uS5"/>
</dbReference>
<dbReference type="Gene3D" id="3.30.160.20">
    <property type="match status" value="1"/>
</dbReference>
<dbReference type="GO" id="GO:0042254">
    <property type="term" value="P:ribosome biogenesis"/>
    <property type="evidence" value="ECO:0007669"/>
    <property type="project" value="UniProtKB-ARBA"/>
</dbReference>
<dbReference type="GO" id="GO:0006412">
    <property type="term" value="P:translation"/>
    <property type="evidence" value="ECO:0007669"/>
    <property type="project" value="UniProtKB-UniRule"/>
</dbReference>
<evidence type="ECO:0000256" key="2">
    <source>
        <dbReference type="ARBA" id="ARBA00022730"/>
    </source>
</evidence>
<evidence type="ECO:0000259" key="10">
    <source>
        <dbReference type="PROSITE" id="PS50881"/>
    </source>
</evidence>
<dbReference type="HOGENOM" id="CLU_065898_2_2_9"/>
<dbReference type="SUPFAM" id="SSF54768">
    <property type="entry name" value="dsRNA-binding domain-like"/>
    <property type="match status" value="1"/>
</dbReference>
<evidence type="ECO:0000256" key="3">
    <source>
        <dbReference type="ARBA" id="ARBA00022884"/>
    </source>
</evidence>
<comment type="subunit">
    <text evidence="7 8">Part of the 30S ribosomal subunit. Contacts proteins S4 and S8.</text>
</comment>
<dbReference type="eggNOG" id="COG0098">
    <property type="taxonomic scope" value="Bacteria"/>
</dbReference>
<evidence type="ECO:0000313" key="11">
    <source>
        <dbReference type="EMBL" id="EHR33513.1"/>
    </source>
</evidence>
<comment type="domain">
    <text evidence="8">The N-terminal domain interacts with the head of the 30S subunit; the C-terminal domain interacts with the body and contacts protein S4. The interaction surface between S4 and S5 is involved in control of translational fidelity.</text>
</comment>
<dbReference type="Gene3D" id="3.30.230.10">
    <property type="match status" value="1"/>
</dbReference>
<comment type="function">
    <text evidence="8">With S4 and S12 plays an important role in translational accuracy.</text>
</comment>
<dbReference type="InterPro" id="IPR018192">
    <property type="entry name" value="Ribosomal_uS5_N_CS"/>
</dbReference>
<evidence type="ECO:0000256" key="1">
    <source>
        <dbReference type="ARBA" id="ARBA00008945"/>
    </source>
</evidence>
<evidence type="ECO:0000256" key="5">
    <source>
        <dbReference type="ARBA" id="ARBA00023274"/>
    </source>
</evidence>
<dbReference type="AlphaFoldDB" id="H3NP51"/>
<keyword evidence="2 8" id="KW-0699">rRNA-binding</keyword>
<dbReference type="Pfam" id="PF03719">
    <property type="entry name" value="Ribosomal_S5_C"/>
    <property type="match status" value="1"/>
</dbReference>
<dbReference type="PANTHER" id="PTHR48277:SF1">
    <property type="entry name" value="MITOCHONDRIAL RIBOSOMAL PROTEIN S5"/>
    <property type="match status" value="1"/>
</dbReference>
<comment type="function">
    <text evidence="8">Located at the back of the 30S subunit body where it stabilizes the conformation of the head with respect to the body.</text>
</comment>
<organism evidence="11 12">
    <name type="scientific">Helcococcus kunzii ATCC 51366</name>
    <dbReference type="NCBI Taxonomy" id="883114"/>
    <lineage>
        <taxon>Bacteria</taxon>
        <taxon>Bacillati</taxon>
        <taxon>Bacillota</taxon>
        <taxon>Tissierellia</taxon>
        <taxon>Tissierellales</taxon>
        <taxon>Peptoniphilaceae</taxon>
        <taxon>Helcococcus</taxon>
    </lineage>
</organism>
<dbReference type="FunFam" id="3.30.160.20:FF:000001">
    <property type="entry name" value="30S ribosomal protein S5"/>
    <property type="match status" value="1"/>
</dbReference>
<protein>
    <recommendedName>
        <fullName evidence="6 8">Small ribosomal subunit protein uS5</fullName>
    </recommendedName>
</protein>
<dbReference type="NCBIfam" id="TIGR01021">
    <property type="entry name" value="rpsE_bact"/>
    <property type="match status" value="1"/>
</dbReference>
<dbReference type="Proteomes" id="UP000004191">
    <property type="component" value="Unassembled WGS sequence"/>
</dbReference>
<dbReference type="InterPro" id="IPR014721">
    <property type="entry name" value="Ribsml_uS5_D2-typ_fold_subgr"/>
</dbReference>
<dbReference type="Pfam" id="PF00333">
    <property type="entry name" value="Ribosomal_S5"/>
    <property type="match status" value="1"/>
</dbReference>
<keyword evidence="3 8" id="KW-0694">RNA-binding</keyword>
<dbReference type="PROSITE" id="PS50881">
    <property type="entry name" value="S5_DSRBD"/>
    <property type="match status" value="1"/>
</dbReference>
<reference evidence="11 12" key="1">
    <citation type="submission" date="2012-01" db="EMBL/GenBank/DDBJ databases">
        <title>The Genome Sequence of Helcococcus kunzii ATCC 51366.</title>
        <authorList>
            <consortium name="The Broad Institute Genome Sequencing Platform"/>
            <person name="Earl A."/>
            <person name="Ward D."/>
            <person name="Feldgarden M."/>
            <person name="Gevers D."/>
            <person name="Huys G."/>
            <person name="Young S.K."/>
            <person name="Zeng Q."/>
            <person name="Gargeya S."/>
            <person name="Fitzgerald M."/>
            <person name="Haas B."/>
            <person name="Abouelleil A."/>
            <person name="Alvarado L."/>
            <person name="Arachchi H.M."/>
            <person name="Berlin A."/>
            <person name="Chapman S.B."/>
            <person name="Gearin G."/>
            <person name="Goldberg J."/>
            <person name="Griggs A."/>
            <person name="Gujja S."/>
            <person name="Hansen M."/>
            <person name="Heiman D."/>
            <person name="Howarth C."/>
            <person name="Larimer J."/>
            <person name="Lui A."/>
            <person name="MacDonald P.J.P."/>
            <person name="McCowen C."/>
            <person name="Montmayeur A."/>
            <person name="Murphy C."/>
            <person name="Neiman D."/>
            <person name="Pearson M."/>
            <person name="Priest M."/>
            <person name="Roberts A."/>
            <person name="Saif S."/>
            <person name="Shea T."/>
            <person name="Sisk P."/>
            <person name="Stolte C."/>
            <person name="Sykes S."/>
            <person name="Wortman J."/>
            <person name="Nusbaum C."/>
            <person name="Birren B."/>
        </authorList>
    </citation>
    <scope>NUCLEOTIDE SEQUENCE [LARGE SCALE GENOMIC DNA]</scope>
    <source>
        <strain evidence="11 12">ATCC 51366</strain>
    </source>
</reference>
<name>H3NP51_9FIRM</name>
<dbReference type="RefSeq" id="WP_005398624.1">
    <property type="nucleotide sequence ID" value="NZ_JH601088.1"/>
</dbReference>